<sequence length="630" mass="72231">MAAKSKKRLSKIENKLLKLDKLELQDVFCSICHSILIEPVTLPCFHDFCLGCFNGSIENNALCCPLCRLRIGSWLRNATKQKNLVNIELWNFIKLKFSHEIDTKVKGEDNIILEEPPLPRLSAPGEIRLEYEAELKRLRDERLQLEHKHIKETESLIHKIQEEEEEAHKKYLEALKKDEILALQIQNEHNKTSIAQSKKKNNLKNTSVNSKFKNTKIERFLDKTFTAELKNNPELTDDNTTNTDSSTQEKINRDLDTSPEMVPTYGKLIKHFIDKKVKNSTGIWNKENGENVKMKEPPPVNGKVTESVDETNVMNKHITQSLLVSLPLSCTGILQHKTNVVENKNMETDSVDSMRQELCYFKPIESTTPTSFKSNKGLPLRVPGLRVEEEKNSPTQQVSPSYTQYLEGLCQLRNLSLAKNLPSAFVIALNMLRVKKGHSVKCTNTRSKAKKTASSNLCVVPILPIRKTTNNKTKQNVMVDGITELYTETNLRRTRSMGSITKEDNETTPKKGKHDRKACSERKPYLRSDSKRSNTKKEIDSPPQSPESFNNNKVNLAVKNLSSPLKNCDVKKILQEQLRIEKIIEQEKSDYEFARKMEAEWNGRRQTRRTAIKRQVTINYALRPAKKLKV</sequence>
<name>A0A9N9QQ15_9NEOP</name>
<dbReference type="OrthoDB" id="426657at2759"/>
<dbReference type="CDD" id="cd16550">
    <property type="entry name" value="RING-HC_RNF168"/>
    <property type="match status" value="1"/>
</dbReference>
<evidence type="ECO:0000256" key="1">
    <source>
        <dbReference type="ARBA" id="ARBA00000900"/>
    </source>
</evidence>
<evidence type="ECO:0000256" key="2">
    <source>
        <dbReference type="ARBA" id="ARBA00004123"/>
    </source>
</evidence>
<evidence type="ECO:0000256" key="5">
    <source>
        <dbReference type="ARBA" id="ARBA00022723"/>
    </source>
</evidence>
<comment type="catalytic activity">
    <reaction evidence="1">
        <text>S-ubiquitinyl-[E2 ubiquitin-conjugating enzyme]-L-cysteine + [acceptor protein]-L-lysine = [E2 ubiquitin-conjugating enzyme]-L-cysteine + N(6)-ubiquitinyl-[acceptor protein]-L-lysine.</text>
        <dbReference type="EC" id="2.3.2.27"/>
    </reaction>
</comment>
<keyword evidence="16" id="KW-1185">Reference proteome</keyword>
<dbReference type="GO" id="GO:0031491">
    <property type="term" value="F:nucleosome binding"/>
    <property type="evidence" value="ECO:0007669"/>
    <property type="project" value="TreeGrafter"/>
</dbReference>
<evidence type="ECO:0000256" key="10">
    <source>
        <dbReference type="ARBA" id="ARBA00023242"/>
    </source>
</evidence>
<proteinExistence type="predicted"/>
<dbReference type="EMBL" id="OU893341">
    <property type="protein sequence ID" value="CAG9782896.1"/>
    <property type="molecule type" value="Genomic_DNA"/>
</dbReference>
<dbReference type="GO" id="GO:0061630">
    <property type="term" value="F:ubiquitin protein ligase activity"/>
    <property type="evidence" value="ECO:0007669"/>
    <property type="project" value="UniProtKB-EC"/>
</dbReference>
<dbReference type="InterPro" id="IPR001841">
    <property type="entry name" value="Znf_RING"/>
</dbReference>
<accession>A0A9N9QQ15</accession>
<dbReference type="InterPro" id="IPR013083">
    <property type="entry name" value="Znf_RING/FYVE/PHD"/>
</dbReference>
<evidence type="ECO:0000256" key="3">
    <source>
        <dbReference type="ARBA" id="ARBA00012483"/>
    </source>
</evidence>
<dbReference type="GO" id="GO:0008270">
    <property type="term" value="F:zinc ion binding"/>
    <property type="evidence" value="ECO:0007669"/>
    <property type="project" value="UniProtKB-KW"/>
</dbReference>
<evidence type="ECO:0000256" key="13">
    <source>
        <dbReference type="SAM" id="MobiDB-lite"/>
    </source>
</evidence>
<evidence type="ECO:0000313" key="16">
    <source>
        <dbReference type="Proteomes" id="UP001153714"/>
    </source>
</evidence>
<evidence type="ECO:0000256" key="4">
    <source>
        <dbReference type="ARBA" id="ARBA00022679"/>
    </source>
</evidence>
<evidence type="ECO:0000256" key="11">
    <source>
        <dbReference type="PROSITE-ProRule" id="PRU00175"/>
    </source>
</evidence>
<dbReference type="GO" id="GO:0005634">
    <property type="term" value="C:nucleus"/>
    <property type="evidence" value="ECO:0007669"/>
    <property type="project" value="UniProtKB-SubCell"/>
</dbReference>
<feature type="domain" description="RING-type" evidence="14">
    <location>
        <begin position="29"/>
        <end position="68"/>
    </location>
</feature>
<keyword evidence="6" id="KW-0227">DNA damage</keyword>
<protein>
    <recommendedName>
        <fullName evidence="3">RING-type E3 ubiquitin transferase</fullName>
        <ecNumber evidence="3">2.3.2.27</ecNumber>
    </recommendedName>
</protein>
<keyword evidence="10" id="KW-0539">Nucleus</keyword>
<dbReference type="SUPFAM" id="SSF57850">
    <property type="entry name" value="RING/U-box"/>
    <property type="match status" value="1"/>
</dbReference>
<feature type="region of interest" description="Disordered" evidence="13">
    <location>
        <begin position="493"/>
        <end position="552"/>
    </location>
</feature>
<comment type="subcellular location">
    <subcellularLocation>
        <location evidence="2">Nucleus</location>
    </subcellularLocation>
</comment>
<feature type="region of interest" description="Disordered" evidence="13">
    <location>
        <begin position="231"/>
        <end position="251"/>
    </location>
</feature>
<keyword evidence="12" id="KW-0175">Coiled coil</keyword>
<feature type="coiled-coil region" evidence="12">
    <location>
        <begin position="128"/>
        <end position="170"/>
    </location>
</feature>
<evidence type="ECO:0000256" key="7">
    <source>
        <dbReference type="ARBA" id="ARBA00022771"/>
    </source>
</evidence>
<dbReference type="GO" id="GO:0035861">
    <property type="term" value="C:site of double-strand break"/>
    <property type="evidence" value="ECO:0007669"/>
    <property type="project" value="TreeGrafter"/>
</dbReference>
<evidence type="ECO:0000256" key="6">
    <source>
        <dbReference type="ARBA" id="ARBA00022763"/>
    </source>
</evidence>
<gene>
    <name evidence="15" type="ORF">DIATSA_LOCUS1124</name>
</gene>
<reference evidence="15" key="1">
    <citation type="submission" date="2021-12" db="EMBL/GenBank/DDBJ databases">
        <authorList>
            <person name="King R."/>
        </authorList>
    </citation>
    <scope>NUCLEOTIDE SEQUENCE</scope>
</reference>
<dbReference type="PANTHER" id="PTHR23328:SF0">
    <property type="entry name" value="RING-TYPE DOMAIN-CONTAINING PROTEIN"/>
    <property type="match status" value="1"/>
</dbReference>
<dbReference type="Gene3D" id="3.30.40.10">
    <property type="entry name" value="Zinc/RING finger domain, C3HC4 (zinc finger)"/>
    <property type="match status" value="1"/>
</dbReference>
<dbReference type="InterPro" id="IPR051657">
    <property type="entry name" value="RNF168/RNF169_E3_ubiq-ligase"/>
</dbReference>
<dbReference type="EC" id="2.3.2.27" evidence="3"/>
<organism evidence="15 16">
    <name type="scientific">Diatraea saccharalis</name>
    <name type="common">sugarcane borer</name>
    <dbReference type="NCBI Taxonomy" id="40085"/>
    <lineage>
        <taxon>Eukaryota</taxon>
        <taxon>Metazoa</taxon>
        <taxon>Ecdysozoa</taxon>
        <taxon>Arthropoda</taxon>
        <taxon>Hexapoda</taxon>
        <taxon>Insecta</taxon>
        <taxon>Pterygota</taxon>
        <taxon>Neoptera</taxon>
        <taxon>Endopterygota</taxon>
        <taxon>Lepidoptera</taxon>
        <taxon>Glossata</taxon>
        <taxon>Ditrysia</taxon>
        <taxon>Pyraloidea</taxon>
        <taxon>Crambidae</taxon>
        <taxon>Crambinae</taxon>
        <taxon>Diatraea</taxon>
    </lineage>
</organism>
<feature type="compositionally biased region" description="Basic and acidic residues" evidence="13">
    <location>
        <begin position="517"/>
        <end position="540"/>
    </location>
</feature>
<evidence type="ECO:0000259" key="14">
    <source>
        <dbReference type="PROSITE" id="PS50089"/>
    </source>
</evidence>
<dbReference type="GO" id="GO:0006302">
    <property type="term" value="P:double-strand break repair"/>
    <property type="evidence" value="ECO:0007669"/>
    <property type="project" value="TreeGrafter"/>
</dbReference>
<dbReference type="Pfam" id="PF00097">
    <property type="entry name" value="zf-C3HC4"/>
    <property type="match status" value="1"/>
</dbReference>
<keyword evidence="7 11" id="KW-0863">Zinc-finger</keyword>
<dbReference type="AlphaFoldDB" id="A0A9N9QQ15"/>
<dbReference type="PROSITE" id="PS50089">
    <property type="entry name" value="ZF_RING_2"/>
    <property type="match status" value="1"/>
</dbReference>
<evidence type="ECO:0000313" key="15">
    <source>
        <dbReference type="EMBL" id="CAG9782896.1"/>
    </source>
</evidence>
<evidence type="ECO:0000256" key="9">
    <source>
        <dbReference type="ARBA" id="ARBA00022833"/>
    </source>
</evidence>
<dbReference type="CDD" id="cd22249">
    <property type="entry name" value="UDM1_RNF168_RNF169-like"/>
    <property type="match status" value="1"/>
</dbReference>
<dbReference type="InterPro" id="IPR018957">
    <property type="entry name" value="Znf_C3HC4_RING-type"/>
</dbReference>
<dbReference type="Proteomes" id="UP001153714">
    <property type="component" value="Chromosome 10"/>
</dbReference>
<evidence type="ECO:0000256" key="8">
    <source>
        <dbReference type="ARBA" id="ARBA00022786"/>
    </source>
</evidence>
<keyword evidence="9" id="KW-0862">Zinc</keyword>
<evidence type="ECO:0000256" key="12">
    <source>
        <dbReference type="SAM" id="Coils"/>
    </source>
</evidence>
<dbReference type="PANTHER" id="PTHR23328">
    <property type="entry name" value="RING-TYPE DOMAIN-CONTAINING PROTEIN"/>
    <property type="match status" value="1"/>
</dbReference>
<reference evidence="15" key="2">
    <citation type="submission" date="2022-10" db="EMBL/GenBank/DDBJ databases">
        <authorList>
            <consortium name="ENA_rothamsted_submissions"/>
            <consortium name="culmorum"/>
            <person name="King R."/>
        </authorList>
    </citation>
    <scope>NUCLEOTIDE SEQUENCE</scope>
</reference>
<keyword evidence="8" id="KW-0833">Ubl conjugation pathway</keyword>
<keyword evidence="4" id="KW-0808">Transferase</keyword>
<keyword evidence="5" id="KW-0479">Metal-binding</keyword>
<dbReference type="SMART" id="SM00184">
    <property type="entry name" value="RING"/>
    <property type="match status" value="1"/>
</dbReference>